<feature type="domain" description="N-acetyltransferase" evidence="5">
    <location>
        <begin position="3"/>
        <end position="152"/>
    </location>
</feature>
<dbReference type="PANTHER" id="PTHR37817">
    <property type="entry name" value="N-ACETYLTRANSFERASE EIS"/>
    <property type="match status" value="1"/>
</dbReference>
<evidence type="ECO:0000256" key="4">
    <source>
        <dbReference type="HAMAP-Rule" id="MF_01812"/>
    </source>
</evidence>
<comment type="caution">
    <text evidence="6">The sequence shown here is derived from an EMBL/GenBank/DDBJ whole genome shotgun (WGS) entry which is preliminary data.</text>
</comment>
<dbReference type="EMBL" id="JAVREH010000001">
    <property type="protein sequence ID" value="MDT0259978.1"/>
    <property type="molecule type" value="Genomic_DNA"/>
</dbReference>
<evidence type="ECO:0000256" key="3">
    <source>
        <dbReference type="ARBA" id="ARBA00023315"/>
    </source>
</evidence>
<dbReference type="InterPro" id="IPR016181">
    <property type="entry name" value="Acyl_CoA_acyltransferase"/>
</dbReference>
<dbReference type="PANTHER" id="PTHR37817:SF1">
    <property type="entry name" value="N-ACETYLTRANSFERASE EIS"/>
    <property type="match status" value="1"/>
</dbReference>
<reference evidence="7" key="1">
    <citation type="submission" date="2023-07" db="EMBL/GenBank/DDBJ databases">
        <title>30 novel species of actinomycetes from the DSMZ collection.</title>
        <authorList>
            <person name="Nouioui I."/>
        </authorList>
    </citation>
    <scope>NUCLEOTIDE SEQUENCE [LARGE SCALE GENOMIC DNA]</scope>
    <source>
        <strain evidence="7">DSM 44399</strain>
    </source>
</reference>
<accession>A0ABU2J5K3</accession>
<dbReference type="InterPro" id="IPR036527">
    <property type="entry name" value="SCP2_sterol-bd_dom_sf"/>
</dbReference>
<evidence type="ECO:0000259" key="5">
    <source>
        <dbReference type="PROSITE" id="PS51186"/>
    </source>
</evidence>
<keyword evidence="7" id="KW-1185">Reference proteome</keyword>
<evidence type="ECO:0000256" key="1">
    <source>
        <dbReference type="ARBA" id="ARBA00009213"/>
    </source>
</evidence>
<keyword evidence="2 4" id="KW-0808">Transferase</keyword>
<protein>
    <submittedName>
        <fullName evidence="6">GNAT family N-acetyltransferase</fullName>
        <ecNumber evidence="6">2.3.1.-</ecNumber>
    </submittedName>
</protein>
<dbReference type="PROSITE" id="PS51186">
    <property type="entry name" value="GNAT"/>
    <property type="match status" value="1"/>
</dbReference>
<dbReference type="SUPFAM" id="SSF55729">
    <property type="entry name" value="Acyl-CoA N-acyltransferases (Nat)"/>
    <property type="match status" value="1"/>
</dbReference>
<evidence type="ECO:0000256" key="2">
    <source>
        <dbReference type="ARBA" id="ARBA00022679"/>
    </source>
</evidence>
<sequence length="409" mass="43761">MGIEIRPAVPEDLSEIGRLDGIAFGEQLSVQDLADAFDVEPPRFVVATEDGSIVGVAGDFRFDMTVPGSPTAAHPAPALPSLGVPGVTWVSVSPTRRRRGILRRLMEFQLAEYAAAAEPAAILTASQGGIYRRFGYGPAAVTRAVSIDRRLTGLLTPVDDSAVQVLSADRARAVLPSLHRNWRKQVPGALSRSEAWWDRLFLDREQHRGGRSAKFYLVHPEGYLSYRIRNGWNGGDVESVCSIVDYAPGSASAHAALWQTLLAMDLVSVIESEQVSIDDPLPFLLTDHRALKTTALRDGLWLRPVTVPALLAARGYGLDVDVVIRVLDDQLGDSTVRLQAGPGGAMCEPASSVADIELPAAALGSVYLGGHRLRTLAQAGLARADDPASLARVDLAFAADPAPRHGTGF</sequence>
<comment type="caution">
    <text evidence="4">Lacks conserved residue(s) required for the propagation of feature annotation.</text>
</comment>
<dbReference type="NCBIfam" id="NF002367">
    <property type="entry name" value="PRK01346.1-4"/>
    <property type="match status" value="1"/>
</dbReference>
<dbReference type="Gene3D" id="3.30.1050.10">
    <property type="entry name" value="SCP2 sterol-binding domain"/>
    <property type="match status" value="1"/>
</dbReference>
<dbReference type="SUPFAM" id="SSF55718">
    <property type="entry name" value="SCP-like"/>
    <property type="match status" value="1"/>
</dbReference>
<dbReference type="InterPro" id="IPR025559">
    <property type="entry name" value="Eis_dom"/>
</dbReference>
<evidence type="ECO:0000313" key="6">
    <source>
        <dbReference type="EMBL" id="MDT0259978.1"/>
    </source>
</evidence>
<feature type="active site" description="Proton donor" evidence="4">
    <location>
        <position position="131"/>
    </location>
</feature>
<dbReference type="Pfam" id="PF13530">
    <property type="entry name" value="SCP2_2"/>
    <property type="match status" value="1"/>
</dbReference>
<feature type="binding site" evidence="4">
    <location>
        <begin position="90"/>
        <end position="92"/>
    </location>
    <ligand>
        <name>acetyl-CoA</name>
        <dbReference type="ChEBI" id="CHEBI:57288"/>
    </ligand>
</feature>
<dbReference type="InterPro" id="IPR051554">
    <property type="entry name" value="Acetyltransferase_Eis"/>
</dbReference>
<dbReference type="HAMAP" id="MF_01812">
    <property type="entry name" value="Eis"/>
    <property type="match status" value="1"/>
</dbReference>
<gene>
    <name evidence="6" type="ORF">RM423_01065</name>
</gene>
<dbReference type="InterPro" id="IPR000182">
    <property type="entry name" value="GNAT_dom"/>
</dbReference>
<dbReference type="EC" id="2.3.1.-" evidence="6"/>
<keyword evidence="3 4" id="KW-0012">Acyltransferase</keyword>
<dbReference type="Pfam" id="PF13527">
    <property type="entry name" value="Acetyltransf_9"/>
    <property type="match status" value="1"/>
</dbReference>
<dbReference type="Proteomes" id="UP001183176">
    <property type="component" value="Unassembled WGS sequence"/>
</dbReference>
<evidence type="ECO:0000313" key="7">
    <source>
        <dbReference type="Proteomes" id="UP001183176"/>
    </source>
</evidence>
<dbReference type="Gene3D" id="3.40.630.30">
    <property type="match status" value="2"/>
</dbReference>
<dbReference type="InterPro" id="IPR022902">
    <property type="entry name" value="NAcTrfase_Eis"/>
</dbReference>
<name>A0ABU2J5K3_9ACTN</name>
<feature type="binding site" evidence="4">
    <location>
        <begin position="98"/>
        <end position="103"/>
    </location>
    <ligand>
        <name>acetyl-CoA</name>
        <dbReference type="ChEBI" id="CHEBI:57288"/>
    </ligand>
</feature>
<comment type="similarity">
    <text evidence="1 4">Belongs to the acetyltransferase Eis family.</text>
</comment>
<comment type="subunit">
    <text evidence="4">Homohexamer; trimer of dimers.</text>
</comment>
<feature type="active site" description="Proton acceptor; via carboxylate" evidence="4">
    <location>
        <position position="409"/>
    </location>
</feature>
<dbReference type="InterPro" id="IPR041380">
    <property type="entry name" value="Acetyltransf_17"/>
</dbReference>
<dbReference type="GO" id="GO:0016746">
    <property type="term" value="F:acyltransferase activity"/>
    <property type="evidence" value="ECO:0007669"/>
    <property type="project" value="UniProtKB-KW"/>
</dbReference>
<proteinExistence type="inferred from homology"/>
<dbReference type="Pfam" id="PF17668">
    <property type="entry name" value="Acetyltransf_17"/>
    <property type="match status" value="1"/>
</dbReference>
<organism evidence="6 7">
    <name type="scientific">Jatrophihabitans lederbergiae</name>
    <dbReference type="NCBI Taxonomy" id="3075547"/>
    <lineage>
        <taxon>Bacteria</taxon>
        <taxon>Bacillati</taxon>
        <taxon>Actinomycetota</taxon>
        <taxon>Actinomycetes</taxon>
        <taxon>Jatrophihabitantales</taxon>
        <taxon>Jatrophihabitantaceae</taxon>
        <taxon>Jatrophihabitans</taxon>
    </lineage>
</organism>
<dbReference type="RefSeq" id="WP_311421136.1">
    <property type="nucleotide sequence ID" value="NZ_JAVREH010000001.1"/>
</dbReference>